<feature type="region of interest" description="Disordered" evidence="2">
    <location>
        <begin position="1"/>
        <end position="40"/>
    </location>
</feature>
<dbReference type="Proteomes" id="UP000285060">
    <property type="component" value="Unassembled WGS sequence"/>
</dbReference>
<keyword evidence="4" id="KW-1185">Reference proteome</keyword>
<evidence type="ECO:0000313" key="3">
    <source>
        <dbReference type="EMBL" id="RHY22684.1"/>
    </source>
</evidence>
<evidence type="ECO:0000313" key="4">
    <source>
        <dbReference type="Proteomes" id="UP000285060"/>
    </source>
</evidence>
<sequence>MSTLPPEKKRPADGSPNVSPDADQLALRSPPKKPTAKSEGVKLAREVIDLTGYDLEDETSGTGVVRNLAESFEIRELGPLVQGAPYDRKIEEIRDQRPWEEDVKPLPVEGAIVLRTAGEVSQKFATIVHDVELQQKAEALRFLQRYNEDQLRLLDAQECRMVAVADALLTAVTENASRRQNEFLAARESLQNRYLLELESYRCAMQRDAEIEVRDEVQSRMDECQGRWDKWFRERRTVKLRRYNGTVVLAVQDDAYRSACIRQERVEVLERQHRDDVQALQAQTSQEQQSLLTEYSKREVLRAAENTELVKKKDLELKALRQEVMRHESQLEKAKSTTLEWRKLAEERDRSARLHDEAQNLTAQLERSTAARAEAESSRQREVESLKIECHGLTKALAESQDVVRELEMELDSLSEAAPSGNDLAEIQDAKAQLSSAQVALEVERVALAKSVRTLRLDKGVLEASKKLFREQEAKGETDRRSQEQALVELRSELEKTQARQRAERRELEELRARTNRTSPLMTYPSLDPKLAQYGITLATPPVSFATPVGTPIYDTNPAFSSVGMSKCSHPVISSMEPKSLHLRSRFHLLCGRILPKCPIHEGIRHPPIKDAWEARWPMATVGGMRETLLPIAVETEVLEEETFPEGETIPDLTEETMDDG</sequence>
<gene>
    <name evidence="3" type="ORF">DYB32_009426</name>
</gene>
<protein>
    <submittedName>
        <fullName evidence="3">Uncharacterized protein</fullName>
    </submittedName>
</protein>
<keyword evidence="1" id="KW-0175">Coiled coil</keyword>
<dbReference type="AlphaFoldDB" id="A0A3R6VQM1"/>
<evidence type="ECO:0000256" key="1">
    <source>
        <dbReference type="SAM" id="Coils"/>
    </source>
</evidence>
<feature type="coiled-coil region" evidence="1">
    <location>
        <begin position="310"/>
        <end position="417"/>
    </location>
</feature>
<proteinExistence type="predicted"/>
<accession>A0A3R6VQM1</accession>
<dbReference type="VEuPathDB" id="FungiDB:H310_07671"/>
<organism evidence="3 4">
    <name type="scientific">Aphanomyces invadans</name>
    <dbReference type="NCBI Taxonomy" id="157072"/>
    <lineage>
        <taxon>Eukaryota</taxon>
        <taxon>Sar</taxon>
        <taxon>Stramenopiles</taxon>
        <taxon>Oomycota</taxon>
        <taxon>Saprolegniomycetes</taxon>
        <taxon>Saprolegniales</taxon>
        <taxon>Verrucalvaceae</taxon>
        <taxon>Aphanomyces</taxon>
    </lineage>
</organism>
<comment type="caution">
    <text evidence="3">The sequence shown here is derived from an EMBL/GenBank/DDBJ whole genome shotgun (WGS) entry which is preliminary data.</text>
</comment>
<name>A0A3R6VQM1_9STRA</name>
<reference evidence="3 4" key="1">
    <citation type="submission" date="2018-08" db="EMBL/GenBank/DDBJ databases">
        <title>Aphanomyces genome sequencing and annotation.</title>
        <authorList>
            <person name="Minardi D."/>
            <person name="Oidtmann B."/>
            <person name="Van Der Giezen M."/>
            <person name="Studholme D.J."/>
        </authorList>
    </citation>
    <scope>NUCLEOTIDE SEQUENCE [LARGE SCALE GENOMIC DNA]</scope>
    <source>
        <strain evidence="3 4">NJM0002</strain>
    </source>
</reference>
<evidence type="ECO:0000256" key="2">
    <source>
        <dbReference type="SAM" id="MobiDB-lite"/>
    </source>
</evidence>
<feature type="compositionally biased region" description="Basic and acidic residues" evidence="2">
    <location>
        <begin position="1"/>
        <end position="12"/>
    </location>
</feature>
<dbReference type="EMBL" id="QUSY01002027">
    <property type="protein sequence ID" value="RHY22684.1"/>
    <property type="molecule type" value="Genomic_DNA"/>
</dbReference>
<feature type="region of interest" description="Disordered" evidence="2">
    <location>
        <begin position="641"/>
        <end position="661"/>
    </location>
</feature>
<feature type="coiled-coil region" evidence="1">
    <location>
        <begin position="480"/>
        <end position="518"/>
    </location>
</feature>